<dbReference type="SMART" id="SM00421">
    <property type="entry name" value="HTH_LUXR"/>
    <property type="match status" value="1"/>
</dbReference>
<evidence type="ECO:0000256" key="1">
    <source>
        <dbReference type="ARBA" id="ARBA00023015"/>
    </source>
</evidence>
<dbReference type="InterPro" id="IPR036388">
    <property type="entry name" value="WH-like_DNA-bd_sf"/>
</dbReference>
<keyword evidence="1" id="KW-0805">Transcription regulation</keyword>
<sequence>MPPANSGASENSGAPANVEDYHREWIAISELLDSPRPRSFADWAYSIATWHAGDARRAREITRSTLAGGRDQQDHLGSVLLLEAAAWFESSLDEHPTAALLLGAADRLWKQMETSTAALPGLFRCRQRAEAATRRSLGPRAFHTAWARGTALAVDEACDFAVTGVGARVAAPAGTATSGQTVITPLTRRERQVADLLARGLSNKDIATALMISARTVETHVQQILNKLGLRSRARVAAWLAAQPAYSTP</sequence>
<protein>
    <recommendedName>
        <fullName evidence="4">HTH luxR-type domain-containing protein</fullName>
    </recommendedName>
</protein>
<dbReference type="GO" id="GO:0006355">
    <property type="term" value="P:regulation of DNA-templated transcription"/>
    <property type="evidence" value="ECO:0007669"/>
    <property type="project" value="InterPro"/>
</dbReference>
<keyword evidence="3" id="KW-0804">Transcription</keyword>
<evidence type="ECO:0000313" key="5">
    <source>
        <dbReference type="EMBL" id="MBL7630543.1"/>
    </source>
</evidence>
<organism evidence="5 6">
    <name type="scientific">Frankia nepalensis</name>
    <dbReference type="NCBI Taxonomy" id="1836974"/>
    <lineage>
        <taxon>Bacteria</taxon>
        <taxon>Bacillati</taxon>
        <taxon>Actinomycetota</taxon>
        <taxon>Actinomycetes</taxon>
        <taxon>Frankiales</taxon>
        <taxon>Frankiaceae</taxon>
        <taxon>Frankia</taxon>
    </lineage>
</organism>
<dbReference type="CDD" id="cd06170">
    <property type="entry name" value="LuxR_C_like"/>
    <property type="match status" value="1"/>
</dbReference>
<dbReference type="SUPFAM" id="SSF46894">
    <property type="entry name" value="C-terminal effector domain of the bipartite response regulators"/>
    <property type="match status" value="1"/>
</dbReference>
<name>A0A937REC5_9ACTN</name>
<feature type="domain" description="HTH luxR-type" evidence="4">
    <location>
        <begin position="179"/>
        <end position="244"/>
    </location>
</feature>
<evidence type="ECO:0000256" key="3">
    <source>
        <dbReference type="ARBA" id="ARBA00023163"/>
    </source>
</evidence>
<dbReference type="InterPro" id="IPR016032">
    <property type="entry name" value="Sig_transdc_resp-reg_C-effctor"/>
</dbReference>
<dbReference type="Pfam" id="PF00196">
    <property type="entry name" value="GerE"/>
    <property type="match status" value="1"/>
</dbReference>
<evidence type="ECO:0000259" key="4">
    <source>
        <dbReference type="PROSITE" id="PS50043"/>
    </source>
</evidence>
<evidence type="ECO:0000256" key="2">
    <source>
        <dbReference type="ARBA" id="ARBA00023125"/>
    </source>
</evidence>
<reference evidence="5" key="1">
    <citation type="submission" date="2020-12" db="EMBL/GenBank/DDBJ databases">
        <title>Genomic characterization of non-nitrogen-fixing Frankia strains.</title>
        <authorList>
            <person name="Carlos-Shanley C."/>
            <person name="Guerra T."/>
            <person name="Hahn D."/>
        </authorList>
    </citation>
    <scope>NUCLEOTIDE SEQUENCE</scope>
    <source>
        <strain evidence="5">CN6</strain>
    </source>
</reference>
<dbReference type="Proteomes" id="UP000604475">
    <property type="component" value="Unassembled WGS sequence"/>
</dbReference>
<keyword evidence="6" id="KW-1185">Reference proteome</keyword>
<comment type="caution">
    <text evidence="5">The sequence shown here is derived from an EMBL/GenBank/DDBJ whole genome shotgun (WGS) entry which is preliminary data.</text>
</comment>
<dbReference type="PANTHER" id="PTHR44688:SF16">
    <property type="entry name" value="DNA-BINDING TRANSCRIPTIONAL ACTIVATOR DEVR_DOSR"/>
    <property type="match status" value="1"/>
</dbReference>
<dbReference type="InterPro" id="IPR000792">
    <property type="entry name" value="Tscrpt_reg_LuxR_C"/>
</dbReference>
<dbReference type="PANTHER" id="PTHR44688">
    <property type="entry name" value="DNA-BINDING TRANSCRIPTIONAL ACTIVATOR DEVR_DOSR"/>
    <property type="match status" value="1"/>
</dbReference>
<dbReference type="AlphaFoldDB" id="A0A937REC5"/>
<dbReference type="Gene3D" id="1.10.10.10">
    <property type="entry name" value="Winged helix-like DNA-binding domain superfamily/Winged helix DNA-binding domain"/>
    <property type="match status" value="1"/>
</dbReference>
<dbReference type="RefSeq" id="WP_203003592.1">
    <property type="nucleotide sequence ID" value="NZ_JADWYU010000248.1"/>
</dbReference>
<dbReference type="GO" id="GO:0003677">
    <property type="term" value="F:DNA binding"/>
    <property type="evidence" value="ECO:0007669"/>
    <property type="project" value="UniProtKB-KW"/>
</dbReference>
<dbReference type="PROSITE" id="PS50043">
    <property type="entry name" value="HTH_LUXR_2"/>
    <property type="match status" value="1"/>
</dbReference>
<dbReference type="EMBL" id="JAEACQ010000252">
    <property type="protein sequence ID" value="MBL7630543.1"/>
    <property type="molecule type" value="Genomic_DNA"/>
</dbReference>
<gene>
    <name evidence="5" type="ORF">I7412_25960</name>
</gene>
<accession>A0A937REC5</accession>
<evidence type="ECO:0000313" key="6">
    <source>
        <dbReference type="Proteomes" id="UP000604475"/>
    </source>
</evidence>
<proteinExistence type="predicted"/>
<dbReference type="PRINTS" id="PR00038">
    <property type="entry name" value="HTHLUXR"/>
</dbReference>
<keyword evidence="2" id="KW-0238">DNA-binding</keyword>